<dbReference type="RefSeq" id="WP_035193111.1">
    <property type="nucleotide sequence ID" value="NZ_CCCS020000035.1"/>
</dbReference>
<reference evidence="2 3" key="3">
    <citation type="submission" date="2017-03" db="EMBL/GenBank/DDBJ databases">
        <authorList>
            <person name="Regsiter A."/>
            <person name="William W."/>
        </authorList>
    </citation>
    <scope>NUCLEOTIDE SEQUENCE [LARGE SCALE GENOMIC DNA]</scope>
    <source>
        <strain evidence="2">PRJEB5721</strain>
    </source>
</reference>
<accession>A0A060UVJ9</accession>
<sequence>MNQVASDSRKPIQHRGHCQCCAREQAVIHTGNMAHHGYTVKNGWFDGVCQGHQCAPIERDHEVADRIIADVRKQLTDLCAQVVRLRKGEVFPEFIETYHDGLEKIRIPYADATPYQQQEGVNRLLFSIEGRIRVGESFLKMLERAISLYHGKPLMEVTKQDAPKPILTGEIRVSQRGRLQVKTVTGGSVRWIDERGFIGRSSTRAWRQMQTETQAEKRSEP</sequence>
<gene>
    <name evidence="2" type="ORF">AFERRI_10633</name>
    <name evidence="1" type="ORF">AFERRI_400350</name>
</gene>
<evidence type="ECO:0000313" key="3">
    <source>
        <dbReference type="Proteomes" id="UP000193925"/>
    </source>
</evidence>
<dbReference type="EMBL" id="LT841305">
    <property type="protein sequence ID" value="SMH64600.1"/>
    <property type="molecule type" value="Genomic_DNA"/>
</dbReference>
<evidence type="ECO:0000313" key="1">
    <source>
        <dbReference type="EMBL" id="CDQ10569.1"/>
    </source>
</evidence>
<organism evidence="1">
    <name type="scientific">Acidithiobacillus ferrivorans</name>
    <dbReference type="NCBI Taxonomy" id="160808"/>
    <lineage>
        <taxon>Bacteria</taxon>
        <taxon>Pseudomonadati</taxon>
        <taxon>Pseudomonadota</taxon>
        <taxon>Acidithiobacillia</taxon>
        <taxon>Acidithiobacillales</taxon>
        <taxon>Acidithiobacillaceae</taxon>
        <taxon>Acidithiobacillus</taxon>
    </lineage>
</organism>
<reference evidence="1" key="2">
    <citation type="submission" date="2014-07" db="EMBL/GenBank/DDBJ databases">
        <title>Initial genome analysis of the psychrotolerant acidophile Acidithiobacillus ferrivorans CF27: insights into iron and sulfur oxidation pathways and into biofilm formation.</title>
        <authorList>
            <person name="Talla E."/>
            <person name="Hedrich S."/>
            <person name="Mangenot S."/>
            <person name="Ji B."/>
            <person name="Johnson D.B."/>
            <person name="Barbe V."/>
            <person name="Bonnefoy V."/>
        </authorList>
    </citation>
    <scope>NUCLEOTIDE SEQUENCE [LARGE SCALE GENOMIC DNA]</scope>
    <source>
        <strain evidence="1">CF27</strain>
    </source>
</reference>
<protein>
    <submittedName>
        <fullName evidence="1">Uncharacterized protein</fullName>
    </submittedName>
</protein>
<evidence type="ECO:0000313" key="2">
    <source>
        <dbReference type="EMBL" id="SMH64600.1"/>
    </source>
</evidence>
<keyword evidence="3" id="KW-1185">Reference proteome</keyword>
<name>A0A060UVJ9_9PROT</name>
<dbReference type="Proteomes" id="UP000193925">
    <property type="component" value="Chromosome AFERRI"/>
</dbReference>
<dbReference type="AlphaFoldDB" id="A0A060UVJ9"/>
<reference evidence="1" key="1">
    <citation type="submission" date="2014-03" db="EMBL/GenBank/DDBJ databases">
        <authorList>
            <person name="Genoscope - CEA"/>
        </authorList>
    </citation>
    <scope>NUCLEOTIDE SEQUENCE [LARGE SCALE GENOMIC DNA]</scope>
    <source>
        <strain evidence="1">CF27</strain>
    </source>
</reference>
<dbReference type="EMBL" id="CCCS020000035">
    <property type="protein sequence ID" value="CDQ10569.1"/>
    <property type="molecule type" value="Genomic_DNA"/>
</dbReference>
<proteinExistence type="predicted"/>